<dbReference type="InterPro" id="IPR035965">
    <property type="entry name" value="PAS-like_dom_sf"/>
</dbReference>
<feature type="domain" description="Histidine kinase" evidence="14">
    <location>
        <begin position="328"/>
        <end position="546"/>
    </location>
</feature>
<accession>A0A9E3H5R2</accession>
<dbReference type="Gene3D" id="3.30.565.10">
    <property type="entry name" value="Histidine kinase-like ATPase, C-terminal domain"/>
    <property type="match status" value="1"/>
</dbReference>
<evidence type="ECO:0000256" key="13">
    <source>
        <dbReference type="SAM" id="Coils"/>
    </source>
</evidence>
<sequence length="548" mass="62013">MLLGSYSYRKTVAWRQYYQNNIMMRILLLEDSWADAELIGTALAKSKINCELVRVETRADFIEALKTETLDLILADYALPSFDGFSALELACAICPEVPFIIISGILGEERAIETLKSGATDYVLKQRLERLVPAVERALREAEERKLLKQAEAELRKSEELFRTSVETILDSFGIYSAIRDTSGRIIDFRIDYVNAAACENHQFTQEEQLGKRLCELMPRHQTSGLFTEYCRVVETGEPLVKELLLEDRGDGGDGEWLINNNQQSTSKQRAYDIRAVKFGDGVVVTWRDTTERRQVEEERKQLIRQEQAAREEAEKANRLKDEFLAVVSHELRTPLNSMLGWAHILRNRQLNEAIATKALETIERNARQQKKLIEDILDVSMIIQNKLRLELQPLYLVPIVHGAIEDIQPQAQAKSIQIESMLSPFISPVMGDAERLQQIVCNLLSNAIKFTPPAGQVQIWLQQIDGFAEITITDTGQGISSDFLPHVFDRFRQADGTTTRKYGGLGLGLAIVHHLVELHHGQVYATSEGIGQGATFTVQLPIYNIE</sequence>
<keyword evidence="9" id="KW-0067">ATP-binding</keyword>
<dbReference type="InterPro" id="IPR004358">
    <property type="entry name" value="Sig_transdc_His_kin-like_C"/>
</dbReference>
<dbReference type="PANTHER" id="PTHR43547:SF2">
    <property type="entry name" value="HYBRID SIGNAL TRANSDUCTION HISTIDINE KINASE C"/>
    <property type="match status" value="1"/>
</dbReference>
<comment type="catalytic activity">
    <reaction evidence="1">
        <text>ATP + protein L-histidine = ADP + protein N-phospho-L-histidine.</text>
        <dbReference type="EC" id="2.7.13.3"/>
    </reaction>
</comment>
<dbReference type="InterPro" id="IPR001789">
    <property type="entry name" value="Sig_transdc_resp-reg_receiver"/>
</dbReference>
<protein>
    <recommendedName>
        <fullName evidence="3">histidine kinase</fullName>
        <ecNumber evidence="3">2.7.13.3</ecNumber>
    </recommendedName>
</protein>
<keyword evidence="7" id="KW-0547">Nucleotide-binding</keyword>
<evidence type="ECO:0000256" key="12">
    <source>
        <dbReference type="PROSITE-ProRule" id="PRU00169"/>
    </source>
</evidence>
<feature type="coiled-coil region" evidence="13">
    <location>
        <begin position="294"/>
        <end position="324"/>
    </location>
</feature>
<comment type="caution">
    <text evidence="16">The sequence shown here is derived from an EMBL/GenBank/DDBJ whole genome shotgun (WGS) entry which is preliminary data.</text>
</comment>
<dbReference type="InterPro" id="IPR036097">
    <property type="entry name" value="HisK_dim/P_sf"/>
</dbReference>
<evidence type="ECO:0000256" key="1">
    <source>
        <dbReference type="ARBA" id="ARBA00000085"/>
    </source>
</evidence>
<dbReference type="GO" id="GO:0005886">
    <property type="term" value="C:plasma membrane"/>
    <property type="evidence" value="ECO:0007669"/>
    <property type="project" value="UniProtKB-SubCell"/>
</dbReference>
<dbReference type="SMART" id="SM00448">
    <property type="entry name" value="REC"/>
    <property type="match status" value="1"/>
</dbReference>
<feature type="modified residue" description="4-aspartylphosphate" evidence="12">
    <location>
        <position position="76"/>
    </location>
</feature>
<reference evidence="16" key="1">
    <citation type="submission" date="2021-05" db="EMBL/GenBank/DDBJ databases">
        <authorList>
            <person name="Pietrasiak N."/>
            <person name="Ward R."/>
            <person name="Stajich J.E."/>
            <person name="Kurbessoian T."/>
        </authorList>
    </citation>
    <scope>NUCLEOTIDE SEQUENCE</scope>
    <source>
        <strain evidence="16">HA4357-MV3</strain>
    </source>
</reference>
<dbReference type="CDD" id="cd16922">
    <property type="entry name" value="HATPase_EvgS-ArcB-TorS-like"/>
    <property type="match status" value="1"/>
</dbReference>
<keyword evidence="4" id="KW-1003">Cell membrane</keyword>
<dbReference type="EC" id="2.7.13.3" evidence="3"/>
<dbReference type="PRINTS" id="PR00344">
    <property type="entry name" value="BCTRLSENSOR"/>
</dbReference>
<dbReference type="InterPro" id="IPR011006">
    <property type="entry name" value="CheY-like_superfamily"/>
</dbReference>
<proteinExistence type="predicted"/>
<evidence type="ECO:0000256" key="4">
    <source>
        <dbReference type="ARBA" id="ARBA00022475"/>
    </source>
</evidence>
<feature type="coiled-coil region" evidence="13">
    <location>
        <begin position="126"/>
        <end position="162"/>
    </location>
</feature>
<evidence type="ECO:0000256" key="2">
    <source>
        <dbReference type="ARBA" id="ARBA00004236"/>
    </source>
</evidence>
<dbReference type="SMART" id="SM00388">
    <property type="entry name" value="HisKA"/>
    <property type="match status" value="1"/>
</dbReference>
<dbReference type="SUPFAM" id="SSF55874">
    <property type="entry name" value="ATPase domain of HSP90 chaperone/DNA topoisomerase II/histidine kinase"/>
    <property type="match status" value="1"/>
</dbReference>
<keyword evidence="6" id="KW-0808">Transferase</keyword>
<feature type="domain" description="Response regulatory" evidence="15">
    <location>
        <begin position="25"/>
        <end position="141"/>
    </location>
</feature>
<evidence type="ECO:0000313" key="17">
    <source>
        <dbReference type="Proteomes" id="UP000813215"/>
    </source>
</evidence>
<dbReference type="CDD" id="cd00082">
    <property type="entry name" value="HisKA"/>
    <property type="match status" value="1"/>
</dbReference>
<dbReference type="PANTHER" id="PTHR43547">
    <property type="entry name" value="TWO-COMPONENT HISTIDINE KINASE"/>
    <property type="match status" value="1"/>
</dbReference>
<evidence type="ECO:0000256" key="3">
    <source>
        <dbReference type="ARBA" id="ARBA00012438"/>
    </source>
</evidence>
<name>A0A9E3H5R2_9NOST</name>
<dbReference type="SUPFAM" id="SSF55785">
    <property type="entry name" value="PYP-like sensor domain (PAS domain)"/>
    <property type="match status" value="1"/>
</dbReference>
<dbReference type="PROSITE" id="PS50109">
    <property type="entry name" value="HIS_KIN"/>
    <property type="match status" value="1"/>
</dbReference>
<dbReference type="GO" id="GO:0005524">
    <property type="term" value="F:ATP binding"/>
    <property type="evidence" value="ECO:0007669"/>
    <property type="project" value="UniProtKB-KW"/>
</dbReference>
<keyword evidence="10" id="KW-0902">Two-component regulatory system</keyword>
<keyword evidence="11" id="KW-0472">Membrane</keyword>
<dbReference type="Pfam" id="PF02518">
    <property type="entry name" value="HATPase_c"/>
    <property type="match status" value="1"/>
</dbReference>
<dbReference type="GO" id="GO:0000155">
    <property type="term" value="F:phosphorelay sensor kinase activity"/>
    <property type="evidence" value="ECO:0007669"/>
    <property type="project" value="InterPro"/>
</dbReference>
<evidence type="ECO:0000256" key="10">
    <source>
        <dbReference type="ARBA" id="ARBA00023012"/>
    </source>
</evidence>
<dbReference type="Proteomes" id="UP000813215">
    <property type="component" value="Unassembled WGS sequence"/>
</dbReference>
<dbReference type="Pfam" id="PF08448">
    <property type="entry name" value="PAS_4"/>
    <property type="match status" value="1"/>
</dbReference>
<dbReference type="InterPro" id="IPR036890">
    <property type="entry name" value="HATPase_C_sf"/>
</dbReference>
<keyword evidence="8" id="KW-0418">Kinase</keyword>
<evidence type="ECO:0000256" key="6">
    <source>
        <dbReference type="ARBA" id="ARBA00022679"/>
    </source>
</evidence>
<dbReference type="SUPFAM" id="SSF47384">
    <property type="entry name" value="Homodimeric domain of signal transducing histidine kinase"/>
    <property type="match status" value="1"/>
</dbReference>
<dbReference type="InterPro" id="IPR003661">
    <property type="entry name" value="HisK_dim/P_dom"/>
</dbReference>
<evidence type="ECO:0000313" key="16">
    <source>
        <dbReference type="EMBL" id="MBW4430700.1"/>
    </source>
</evidence>
<keyword evidence="13" id="KW-0175">Coiled coil</keyword>
<evidence type="ECO:0000259" key="15">
    <source>
        <dbReference type="PROSITE" id="PS50110"/>
    </source>
</evidence>
<evidence type="ECO:0000256" key="5">
    <source>
        <dbReference type="ARBA" id="ARBA00022553"/>
    </source>
</evidence>
<dbReference type="InterPro" id="IPR005467">
    <property type="entry name" value="His_kinase_dom"/>
</dbReference>
<keyword evidence="5 12" id="KW-0597">Phosphoprotein</keyword>
<dbReference type="Gene3D" id="3.30.450.20">
    <property type="entry name" value="PAS domain"/>
    <property type="match status" value="1"/>
</dbReference>
<reference evidence="16" key="2">
    <citation type="journal article" date="2022" name="Microbiol. Resour. Announc.">
        <title>Metagenome Sequencing to Explore Phylogenomics of Terrestrial Cyanobacteria.</title>
        <authorList>
            <person name="Ward R.D."/>
            <person name="Stajich J.E."/>
            <person name="Johansen J.R."/>
            <person name="Huntemann M."/>
            <person name="Clum A."/>
            <person name="Foster B."/>
            <person name="Foster B."/>
            <person name="Roux S."/>
            <person name="Palaniappan K."/>
            <person name="Varghese N."/>
            <person name="Mukherjee S."/>
            <person name="Reddy T.B.K."/>
            <person name="Daum C."/>
            <person name="Copeland A."/>
            <person name="Chen I.A."/>
            <person name="Ivanova N.N."/>
            <person name="Kyrpides N.C."/>
            <person name="Shapiro N."/>
            <person name="Eloe-Fadrosh E.A."/>
            <person name="Pietrasiak N."/>
        </authorList>
    </citation>
    <scope>NUCLEOTIDE SEQUENCE</scope>
    <source>
        <strain evidence="16">HA4357-MV3</strain>
    </source>
</reference>
<gene>
    <name evidence="16" type="ORF">KME28_02815</name>
</gene>
<dbReference type="EMBL" id="JAHHHW010000026">
    <property type="protein sequence ID" value="MBW4430700.1"/>
    <property type="molecule type" value="Genomic_DNA"/>
</dbReference>
<dbReference type="SUPFAM" id="SSF52172">
    <property type="entry name" value="CheY-like"/>
    <property type="match status" value="1"/>
</dbReference>
<dbReference type="Gene3D" id="1.10.287.130">
    <property type="match status" value="1"/>
</dbReference>
<organism evidence="16 17">
    <name type="scientific">Pelatocladus maniniholoensis HA4357-MV3</name>
    <dbReference type="NCBI Taxonomy" id="1117104"/>
    <lineage>
        <taxon>Bacteria</taxon>
        <taxon>Bacillati</taxon>
        <taxon>Cyanobacteriota</taxon>
        <taxon>Cyanophyceae</taxon>
        <taxon>Nostocales</taxon>
        <taxon>Nostocaceae</taxon>
        <taxon>Pelatocladus</taxon>
    </lineage>
</organism>
<dbReference type="Pfam" id="PF00512">
    <property type="entry name" value="HisKA"/>
    <property type="match status" value="1"/>
</dbReference>
<evidence type="ECO:0000256" key="9">
    <source>
        <dbReference type="ARBA" id="ARBA00022840"/>
    </source>
</evidence>
<dbReference type="PROSITE" id="PS50110">
    <property type="entry name" value="RESPONSE_REGULATORY"/>
    <property type="match status" value="1"/>
</dbReference>
<dbReference type="CDD" id="cd00156">
    <property type="entry name" value="REC"/>
    <property type="match status" value="1"/>
</dbReference>
<dbReference type="Pfam" id="PF00072">
    <property type="entry name" value="Response_reg"/>
    <property type="match status" value="1"/>
</dbReference>
<evidence type="ECO:0000256" key="7">
    <source>
        <dbReference type="ARBA" id="ARBA00022741"/>
    </source>
</evidence>
<dbReference type="FunFam" id="3.30.565.10:FF:000023">
    <property type="entry name" value="PAS domain-containing sensor histidine kinase"/>
    <property type="match status" value="1"/>
</dbReference>
<comment type="subcellular location">
    <subcellularLocation>
        <location evidence="2">Cell membrane</location>
    </subcellularLocation>
</comment>
<dbReference type="InterPro" id="IPR003594">
    <property type="entry name" value="HATPase_dom"/>
</dbReference>
<dbReference type="Gene3D" id="3.40.50.2300">
    <property type="match status" value="1"/>
</dbReference>
<evidence type="ECO:0000256" key="11">
    <source>
        <dbReference type="ARBA" id="ARBA00023136"/>
    </source>
</evidence>
<dbReference type="SMART" id="SM00387">
    <property type="entry name" value="HATPase_c"/>
    <property type="match status" value="1"/>
</dbReference>
<dbReference type="AlphaFoldDB" id="A0A9E3H5R2"/>
<evidence type="ECO:0000259" key="14">
    <source>
        <dbReference type="PROSITE" id="PS50109"/>
    </source>
</evidence>
<dbReference type="InterPro" id="IPR013656">
    <property type="entry name" value="PAS_4"/>
</dbReference>
<evidence type="ECO:0000256" key="8">
    <source>
        <dbReference type="ARBA" id="ARBA00022777"/>
    </source>
</evidence>